<sequence length="207" mass="21898">MFSWWWRRSQSLSGGWKVVVCHLPPLHIGRQARPLPILSGGKTPGGAHGFSTSLAMLATGTRCLSFPEIPGLTMRSNVLASDQPGRWTGEGACMRCKRRKSSKSTNTVVTNTPHNPSGATSLCGRFGKRRCRRHLAVGTNVVAATSCKELSSGHLHWEDCGACGSQLPQSGGRASVHVAPSACWDGPSAAAPLVPARPAGCDLSFGR</sequence>
<reference evidence="1" key="1">
    <citation type="submission" date="2014-03" db="EMBL/GenBank/DDBJ databases">
        <title>The sialotranscriptome of Amblyomma triste, Amblyomma parvum and Amblyomma cajennense ticks, uncovered by 454-based RNA-seq.</title>
        <authorList>
            <person name="Garcia G.R."/>
            <person name="Gardinassi L.G."/>
            <person name="Ribeiro J.M."/>
            <person name="Anatriello E."/>
            <person name="Ferreira B.R."/>
            <person name="Moreira H.N."/>
            <person name="Mafra C."/>
            <person name="Olegario M.M."/>
            <person name="Szabo P.J."/>
            <person name="Miranda-Santos I.K."/>
            <person name="Maruyama S.R."/>
        </authorList>
    </citation>
    <scope>NUCLEOTIDE SEQUENCE</scope>
    <source>
        <strain evidence="1">Mato Grasso do Sul</strain>
        <tissue evidence="1">Salivary glands</tissue>
    </source>
</reference>
<name>A0A023G5G5_AMBTT</name>
<dbReference type="AlphaFoldDB" id="A0A023G5G5"/>
<protein>
    <submittedName>
        <fullName evidence="1">Putative secreted protein</fullName>
    </submittedName>
</protein>
<dbReference type="EMBL" id="GBBM01007305">
    <property type="protein sequence ID" value="JAC28113.1"/>
    <property type="molecule type" value="mRNA"/>
</dbReference>
<proteinExistence type="evidence at transcript level"/>
<feature type="non-terminal residue" evidence="1">
    <location>
        <position position="207"/>
    </location>
</feature>
<evidence type="ECO:0000313" key="1">
    <source>
        <dbReference type="EMBL" id="JAC28113.1"/>
    </source>
</evidence>
<accession>A0A023G5G5</accession>
<organism evidence="1">
    <name type="scientific">Amblyomma triste</name>
    <name type="common">Neotropical tick</name>
    <dbReference type="NCBI Taxonomy" id="251400"/>
    <lineage>
        <taxon>Eukaryota</taxon>
        <taxon>Metazoa</taxon>
        <taxon>Ecdysozoa</taxon>
        <taxon>Arthropoda</taxon>
        <taxon>Chelicerata</taxon>
        <taxon>Arachnida</taxon>
        <taxon>Acari</taxon>
        <taxon>Parasitiformes</taxon>
        <taxon>Ixodida</taxon>
        <taxon>Ixodoidea</taxon>
        <taxon>Ixodidae</taxon>
        <taxon>Amblyomminae</taxon>
        <taxon>Amblyomma</taxon>
    </lineage>
</organism>